<evidence type="ECO:0000259" key="1">
    <source>
        <dbReference type="Pfam" id="PF01863"/>
    </source>
</evidence>
<dbReference type="InterPro" id="IPR002725">
    <property type="entry name" value="YgjP-like_metallopeptidase"/>
</dbReference>
<feature type="domain" description="YgjP-like metallopeptidase" evidence="1">
    <location>
        <begin position="39"/>
        <end position="242"/>
    </location>
</feature>
<accession>A0A6C1B9M0</accession>
<dbReference type="PANTHER" id="PTHR30399">
    <property type="entry name" value="UNCHARACTERIZED PROTEIN YGJP"/>
    <property type="match status" value="1"/>
</dbReference>
<dbReference type="EMBL" id="CP048836">
    <property type="protein sequence ID" value="QID18954.1"/>
    <property type="molecule type" value="Genomic_DNA"/>
</dbReference>
<dbReference type="PANTHER" id="PTHR30399:SF1">
    <property type="entry name" value="UTP PYROPHOSPHATASE"/>
    <property type="match status" value="1"/>
</dbReference>
<gene>
    <name evidence="2" type="ORF">G3580_15795</name>
</gene>
<dbReference type="Pfam" id="PF01863">
    <property type="entry name" value="YgjP-like"/>
    <property type="match status" value="1"/>
</dbReference>
<dbReference type="Proteomes" id="UP000501991">
    <property type="component" value="Chromosome"/>
</dbReference>
<dbReference type="AlphaFoldDB" id="A0A6C1B9M0"/>
<evidence type="ECO:0000313" key="2">
    <source>
        <dbReference type="EMBL" id="QID18954.1"/>
    </source>
</evidence>
<dbReference type="Gene3D" id="3.30.2010.10">
    <property type="entry name" value="Metalloproteases ('zincins'), catalytic domain"/>
    <property type="match status" value="1"/>
</dbReference>
<dbReference type="CDD" id="cd07344">
    <property type="entry name" value="M48_yhfN_like"/>
    <property type="match status" value="1"/>
</dbReference>
<proteinExistence type="predicted"/>
<dbReference type="KEGG" id="azq:G3580_15795"/>
<keyword evidence="3" id="KW-1185">Reference proteome</keyword>
<dbReference type="InterPro" id="IPR053136">
    <property type="entry name" value="UTP_pyrophosphatase-like"/>
</dbReference>
<protein>
    <submittedName>
        <fullName evidence="2">M48 family metallopeptidase</fullName>
    </submittedName>
</protein>
<organism evidence="2 3">
    <name type="scientific">Nitrogeniibacter mangrovi</name>
    <dbReference type="NCBI Taxonomy" id="2016596"/>
    <lineage>
        <taxon>Bacteria</taxon>
        <taxon>Pseudomonadati</taxon>
        <taxon>Pseudomonadota</taxon>
        <taxon>Betaproteobacteria</taxon>
        <taxon>Rhodocyclales</taxon>
        <taxon>Zoogloeaceae</taxon>
        <taxon>Nitrogeniibacter</taxon>
    </lineage>
</organism>
<name>A0A6C1B9M0_9RHOO</name>
<reference evidence="2 3" key="1">
    <citation type="submission" date="2020-02" db="EMBL/GenBank/DDBJ databases">
        <title>Nitrogenibacter mangrovi gen. nov., sp. nov. isolated from mangrove sediment, a denitrifying betaproteobacterium.</title>
        <authorList>
            <person name="Liao H."/>
            <person name="Tian Y."/>
        </authorList>
    </citation>
    <scope>NUCLEOTIDE SEQUENCE [LARGE SCALE GENOMIC DNA]</scope>
    <source>
        <strain evidence="2 3">M9-3-2</strain>
    </source>
</reference>
<sequence>MPDAQRAGLRLGRQVSGKPRRIELAGRPIDYRLQHSRRRTLALRVDQAGLRVAVPLRTPQRIVDAFLADHRDWVIRTLDDWAARPQPQQIALRHGAEFPLLDQACRLEVSTGRGRAQWRVDGEGAPMLALQCISGQSVHRAAMAAIKARALTDFETRVKTQAARLGRVPPPVRLTSARTRWGSCSERAIRLHWRLIHLPADLIDYVVAHEVAHLVHMNHSPAFWAVVESIYPGAQGARRRLRACGPSLPELIEASPG</sequence>
<evidence type="ECO:0000313" key="3">
    <source>
        <dbReference type="Proteomes" id="UP000501991"/>
    </source>
</evidence>